<proteinExistence type="predicted"/>
<keyword evidence="2" id="KW-1185">Reference proteome</keyword>
<reference evidence="1 2" key="1">
    <citation type="journal article" date="2023" name="bioRxiv">
        <title>Conserved and derived expression patterns and positive selection on dental genes reveal complex evolutionary context of ever-growing rodent molars.</title>
        <authorList>
            <person name="Calamari Z.T."/>
            <person name="Song A."/>
            <person name="Cohen E."/>
            <person name="Akter M."/>
            <person name="Roy R.D."/>
            <person name="Hallikas O."/>
            <person name="Christensen M.M."/>
            <person name="Li P."/>
            <person name="Marangoni P."/>
            <person name="Jernvall J."/>
            <person name="Klein O.D."/>
        </authorList>
    </citation>
    <scope>NUCLEOTIDE SEQUENCE [LARGE SCALE GENOMIC DNA]</scope>
    <source>
        <strain evidence="1">V071</strain>
    </source>
</reference>
<dbReference type="EMBL" id="JBBHLL010000267">
    <property type="protein sequence ID" value="KAK7807614.1"/>
    <property type="molecule type" value="Genomic_DNA"/>
</dbReference>
<name>A0AAW0HZT4_MYOGA</name>
<dbReference type="AlphaFoldDB" id="A0AAW0HZT4"/>
<gene>
    <name evidence="1" type="ORF">U0070_013920</name>
</gene>
<comment type="caution">
    <text evidence="1">The sequence shown here is derived from an EMBL/GenBank/DDBJ whole genome shotgun (WGS) entry which is preliminary data.</text>
</comment>
<organism evidence="1 2">
    <name type="scientific">Myodes glareolus</name>
    <name type="common">Bank vole</name>
    <name type="synonym">Clethrionomys glareolus</name>
    <dbReference type="NCBI Taxonomy" id="447135"/>
    <lineage>
        <taxon>Eukaryota</taxon>
        <taxon>Metazoa</taxon>
        <taxon>Chordata</taxon>
        <taxon>Craniata</taxon>
        <taxon>Vertebrata</taxon>
        <taxon>Euteleostomi</taxon>
        <taxon>Mammalia</taxon>
        <taxon>Eutheria</taxon>
        <taxon>Euarchontoglires</taxon>
        <taxon>Glires</taxon>
        <taxon>Rodentia</taxon>
        <taxon>Myomorpha</taxon>
        <taxon>Muroidea</taxon>
        <taxon>Cricetidae</taxon>
        <taxon>Arvicolinae</taxon>
        <taxon>Myodes</taxon>
    </lineage>
</organism>
<evidence type="ECO:0000313" key="2">
    <source>
        <dbReference type="Proteomes" id="UP001488838"/>
    </source>
</evidence>
<dbReference type="Proteomes" id="UP001488838">
    <property type="component" value="Unassembled WGS sequence"/>
</dbReference>
<feature type="non-terminal residue" evidence="1">
    <location>
        <position position="1"/>
    </location>
</feature>
<accession>A0AAW0HZT4</accession>
<sequence length="124" mass="12794">NTSSIPSSDSSASSVQGERTCEVGLRFFRQLSSGDCDPPAQTAGLLLRPLSQEDVVGPEAASGGITGEVVKEKNQAHPVGAGAAAPDCLGAIHLQKTPPMRLSSLCSSLLLAQQLCLCLRSFCP</sequence>
<protein>
    <submittedName>
        <fullName evidence="1">Uncharacterized protein</fullName>
    </submittedName>
</protein>
<evidence type="ECO:0000313" key="1">
    <source>
        <dbReference type="EMBL" id="KAK7807614.1"/>
    </source>
</evidence>